<keyword evidence="2" id="KW-0812">Transmembrane</keyword>
<dbReference type="Gene3D" id="3.10.100.10">
    <property type="entry name" value="Mannose-Binding Protein A, subunit A"/>
    <property type="match status" value="1"/>
</dbReference>
<dbReference type="Proteomes" id="UP001369086">
    <property type="component" value="Unassembled WGS sequence"/>
</dbReference>
<dbReference type="PROSITE" id="PS50041">
    <property type="entry name" value="C_TYPE_LECTIN_2"/>
    <property type="match status" value="1"/>
</dbReference>
<reference evidence="4 5" key="1">
    <citation type="submission" date="2021-05" db="EMBL/GenBank/DDBJ databases">
        <authorList>
            <person name="Zahm M."/>
            <person name="Klopp C."/>
            <person name="Cabau C."/>
            <person name="Kuhl H."/>
            <person name="Suciu R."/>
            <person name="Ciorpac M."/>
            <person name="Holostenco D."/>
            <person name="Gessner J."/>
            <person name="Wuertz S."/>
            <person name="Hohne C."/>
            <person name="Stock M."/>
            <person name="Gislard M."/>
            <person name="Lluch J."/>
            <person name="Milhes M."/>
            <person name="Lampietro C."/>
            <person name="Lopez Roques C."/>
            <person name="Donnadieu C."/>
            <person name="Du K."/>
            <person name="Schartl M."/>
            <person name="Guiguen Y."/>
        </authorList>
    </citation>
    <scope>NUCLEOTIDE SEQUENCE [LARGE SCALE GENOMIC DNA]</scope>
    <source>
        <strain evidence="4">Hh-F2</strain>
        <tissue evidence="4">Blood</tissue>
    </source>
</reference>
<feature type="domain" description="C-type lectin" evidence="3">
    <location>
        <begin position="174"/>
        <end position="292"/>
    </location>
</feature>
<dbReference type="CDD" id="cd03590">
    <property type="entry name" value="CLECT_DC-SIGN_like"/>
    <property type="match status" value="1"/>
</dbReference>
<dbReference type="InterPro" id="IPR016187">
    <property type="entry name" value="CTDL_fold"/>
</dbReference>
<dbReference type="Pfam" id="PF00059">
    <property type="entry name" value="Lectin_C"/>
    <property type="match status" value="1"/>
</dbReference>
<evidence type="ECO:0000256" key="1">
    <source>
        <dbReference type="ARBA" id="ARBA00022734"/>
    </source>
</evidence>
<accession>A0ABR0Y2I4</accession>
<evidence type="ECO:0000313" key="4">
    <source>
        <dbReference type="EMBL" id="KAK6466480.1"/>
    </source>
</evidence>
<evidence type="ECO:0000313" key="5">
    <source>
        <dbReference type="Proteomes" id="UP001369086"/>
    </source>
</evidence>
<comment type="caution">
    <text evidence="4">The sequence shown here is derived from an EMBL/GenBank/DDBJ whole genome shotgun (WGS) entry which is preliminary data.</text>
</comment>
<dbReference type="SMART" id="SM00034">
    <property type="entry name" value="CLECT"/>
    <property type="match status" value="1"/>
</dbReference>
<keyword evidence="2" id="KW-0472">Membrane</keyword>
<evidence type="ECO:0000259" key="3">
    <source>
        <dbReference type="PROSITE" id="PS50041"/>
    </source>
</evidence>
<feature type="transmembrane region" description="Helical" evidence="2">
    <location>
        <begin position="47"/>
        <end position="69"/>
    </location>
</feature>
<sequence length="296" mass="33535">MQTVSSMANEFRDDFIQPLEVDEEKAFWKNGMMSYIRPAYTSNKSSWLLYIVTGICAALLLAIIIVVSVNNTNVGRKLIALEENAANLSASVFSELQESKAVDTDVQAEIKKLQASIMNAESQLSFVGKAARVMDELDSLKSTLFLLKCNLDKLMNNITASQTKACCADGWVYHSMSCYYFSTSGMEWHAARDDCNSKQAMLAVINERREWDFLISRTVPSYYWIGLTDERTGHWEWVDGTPYTVDPKEWMPGQPDDWKNHSLGGGEDCAHLHANGKYNDDHCTRLYRFICEKKLG</sequence>
<dbReference type="InterPro" id="IPR016186">
    <property type="entry name" value="C-type_lectin-like/link_sf"/>
</dbReference>
<keyword evidence="2" id="KW-1133">Transmembrane helix</keyword>
<dbReference type="EMBL" id="JAHFZB010000056">
    <property type="protein sequence ID" value="KAK6466480.1"/>
    <property type="molecule type" value="Genomic_DNA"/>
</dbReference>
<gene>
    <name evidence="4" type="ORF">HHUSO_G36171</name>
</gene>
<proteinExistence type="predicted"/>
<organism evidence="4 5">
    <name type="scientific">Huso huso</name>
    <name type="common">Beluga</name>
    <name type="synonym">Acipenser huso</name>
    <dbReference type="NCBI Taxonomy" id="61971"/>
    <lineage>
        <taxon>Eukaryota</taxon>
        <taxon>Metazoa</taxon>
        <taxon>Chordata</taxon>
        <taxon>Craniata</taxon>
        <taxon>Vertebrata</taxon>
        <taxon>Euteleostomi</taxon>
        <taxon>Actinopterygii</taxon>
        <taxon>Chondrostei</taxon>
        <taxon>Acipenseriformes</taxon>
        <taxon>Acipenseridae</taxon>
        <taxon>Huso</taxon>
    </lineage>
</organism>
<name>A0ABR0Y2I4_HUSHU</name>
<dbReference type="InterPro" id="IPR033989">
    <property type="entry name" value="CD209-like_CTLD"/>
</dbReference>
<dbReference type="Pfam" id="PF03954">
    <property type="entry name" value="Lectin_N"/>
    <property type="match status" value="1"/>
</dbReference>
<evidence type="ECO:0000256" key="2">
    <source>
        <dbReference type="SAM" id="Phobius"/>
    </source>
</evidence>
<dbReference type="InterPro" id="IPR001304">
    <property type="entry name" value="C-type_lectin-like"/>
</dbReference>
<keyword evidence="5" id="KW-1185">Reference proteome</keyword>
<keyword evidence="1" id="KW-0430">Lectin</keyword>
<dbReference type="InterPro" id="IPR050111">
    <property type="entry name" value="C-type_lectin/snaclec_domain"/>
</dbReference>
<protein>
    <submittedName>
        <fullName evidence="4">C-type lectin domain family 10 member A isoform X1</fullName>
    </submittedName>
</protein>
<dbReference type="PANTHER" id="PTHR22803">
    <property type="entry name" value="MANNOSE, PHOSPHOLIPASE, LECTIN RECEPTOR RELATED"/>
    <property type="match status" value="1"/>
</dbReference>
<dbReference type="SUPFAM" id="SSF56436">
    <property type="entry name" value="C-type lectin-like"/>
    <property type="match status" value="1"/>
</dbReference>